<keyword evidence="1" id="KW-1015">Disulfide bond</keyword>
<keyword evidence="2" id="KW-0424">Laminin EGF-like domain</keyword>
<dbReference type="PROSITE" id="PS51117">
    <property type="entry name" value="LAMININ_NTER"/>
    <property type="match status" value="1"/>
</dbReference>
<feature type="domain" description="Laminin N-terminal" evidence="3">
    <location>
        <begin position="187"/>
        <end position="282"/>
    </location>
</feature>
<evidence type="ECO:0000259" key="3">
    <source>
        <dbReference type="PROSITE" id="PS51117"/>
    </source>
</evidence>
<evidence type="ECO:0000313" key="4">
    <source>
        <dbReference type="EMBL" id="CAD7453814.1"/>
    </source>
</evidence>
<dbReference type="Gene3D" id="2.60.120.260">
    <property type="entry name" value="Galactose-binding domain-like"/>
    <property type="match status" value="1"/>
</dbReference>
<protein>
    <recommendedName>
        <fullName evidence="3">Laminin N-terminal domain-containing protein</fullName>
    </recommendedName>
</protein>
<organism evidence="4">
    <name type="scientific">Timema tahoe</name>
    <dbReference type="NCBI Taxonomy" id="61484"/>
    <lineage>
        <taxon>Eukaryota</taxon>
        <taxon>Metazoa</taxon>
        <taxon>Ecdysozoa</taxon>
        <taxon>Arthropoda</taxon>
        <taxon>Hexapoda</taxon>
        <taxon>Insecta</taxon>
        <taxon>Pterygota</taxon>
        <taxon>Neoptera</taxon>
        <taxon>Polyneoptera</taxon>
        <taxon>Phasmatodea</taxon>
        <taxon>Timematodea</taxon>
        <taxon>Timematoidea</taxon>
        <taxon>Timematidae</taxon>
        <taxon>Timema</taxon>
    </lineage>
</organism>
<accession>A0A7R9FHZ4</accession>
<reference evidence="4" key="1">
    <citation type="submission" date="2020-11" db="EMBL/GenBank/DDBJ databases">
        <authorList>
            <person name="Tran Van P."/>
        </authorList>
    </citation>
    <scope>NUCLEOTIDE SEQUENCE</scope>
</reference>
<name>A0A7R9FHZ4_9NEOP</name>
<gene>
    <name evidence="4" type="ORF">TTEB3V08_LOCUS1931</name>
</gene>
<dbReference type="InterPro" id="IPR008211">
    <property type="entry name" value="Laminin_N"/>
</dbReference>
<sequence length="282" mass="31175">MEGAEAGPHLVSAPRLHLVVDESGQVDLIVPTEAEHDRREAQIDTVVAEPWEQGALPPAKNSPWNKCVSEFSSLVGSHVQNKIDDKYVSIVVMLPSVKNHPEYTLITGKDQTPLSREEFLSLLNSPSPPISPHADVWRVRGREGKKPAEDRPVKKKVSQLTRMALDVRWWWFMWLLGAVLLSARRSGAVILTPPYFNLAEGRRITATATCGEDTQGPELYCKLVGANADRDVNINLIQGQQSSTLSPVNAYSYYSSLPAPYIHLTCYLAPVLKGLTRIGTTN</sequence>
<evidence type="ECO:0000256" key="1">
    <source>
        <dbReference type="ARBA" id="ARBA00023157"/>
    </source>
</evidence>
<proteinExistence type="predicted"/>
<dbReference type="AlphaFoldDB" id="A0A7R9FHZ4"/>
<dbReference type="EMBL" id="OE000432">
    <property type="protein sequence ID" value="CAD7453814.1"/>
    <property type="molecule type" value="Genomic_DNA"/>
</dbReference>
<evidence type="ECO:0000256" key="2">
    <source>
        <dbReference type="ARBA" id="ARBA00023292"/>
    </source>
</evidence>